<dbReference type="GO" id="GO:0005524">
    <property type="term" value="F:ATP binding"/>
    <property type="evidence" value="ECO:0007669"/>
    <property type="project" value="UniProtKB-KW"/>
</dbReference>
<comment type="similarity">
    <text evidence="9">Belongs to the MntA antitoxin family.</text>
</comment>
<keyword evidence="6" id="KW-0547">Nucleotide-binding</keyword>
<dbReference type="AlphaFoldDB" id="A0A1M6EJI6"/>
<reference evidence="11 12" key="1">
    <citation type="submission" date="2016-11" db="EMBL/GenBank/DDBJ databases">
        <authorList>
            <person name="Jaros S."/>
            <person name="Januszkiewicz K."/>
            <person name="Wedrychowicz H."/>
        </authorList>
    </citation>
    <scope>NUCLEOTIDE SEQUENCE [LARGE SCALE GENOMIC DNA]</scope>
    <source>
        <strain evidence="11 12">DSM 21074</strain>
    </source>
</reference>
<evidence type="ECO:0000256" key="6">
    <source>
        <dbReference type="ARBA" id="ARBA00022741"/>
    </source>
</evidence>
<accession>A0A1M6EJI6</accession>
<evidence type="ECO:0000256" key="5">
    <source>
        <dbReference type="ARBA" id="ARBA00022723"/>
    </source>
</evidence>
<dbReference type="GO" id="GO:0016779">
    <property type="term" value="F:nucleotidyltransferase activity"/>
    <property type="evidence" value="ECO:0007669"/>
    <property type="project" value="UniProtKB-KW"/>
</dbReference>
<evidence type="ECO:0000256" key="1">
    <source>
        <dbReference type="ARBA" id="ARBA00001946"/>
    </source>
</evidence>
<dbReference type="Gene3D" id="3.30.460.10">
    <property type="entry name" value="Beta Polymerase, domain 2"/>
    <property type="match status" value="1"/>
</dbReference>
<dbReference type="InterPro" id="IPR043519">
    <property type="entry name" value="NT_sf"/>
</dbReference>
<dbReference type="PANTHER" id="PTHR33571:SF12">
    <property type="entry name" value="BSL3053 PROTEIN"/>
    <property type="match status" value="1"/>
</dbReference>
<dbReference type="RefSeq" id="WP_073107755.1">
    <property type="nucleotide sequence ID" value="NZ_FQYN01000003.1"/>
</dbReference>
<keyword evidence="2" id="KW-1277">Toxin-antitoxin system</keyword>
<dbReference type="STRING" id="1121955.SAMN02745146_1710"/>
<sequence length="108" mass="12231">MAHLRIPQQPLTQLCRRFGVQQLHLFGSALTEAFDPATSDVDVLVTLLPAPPVEQGEALLQLWEALENLFQRKVDLLTPDSLRNPYLKAEIERTKQLVYDVARPQISV</sequence>
<dbReference type="PANTHER" id="PTHR33571">
    <property type="entry name" value="SSL8005 PROTEIN"/>
    <property type="match status" value="1"/>
</dbReference>
<proteinExistence type="inferred from homology"/>
<feature type="domain" description="Polymerase nucleotidyl transferase" evidence="10">
    <location>
        <begin position="12"/>
        <end position="97"/>
    </location>
</feature>
<comment type="cofactor">
    <cofactor evidence="1">
        <name>Mg(2+)</name>
        <dbReference type="ChEBI" id="CHEBI:18420"/>
    </cofactor>
</comment>
<keyword evidence="7" id="KW-0067">ATP-binding</keyword>
<protein>
    <recommendedName>
        <fullName evidence="10">Polymerase nucleotidyl transferase domain-containing protein</fullName>
    </recommendedName>
</protein>
<evidence type="ECO:0000256" key="4">
    <source>
        <dbReference type="ARBA" id="ARBA00022695"/>
    </source>
</evidence>
<dbReference type="GO" id="GO:0046872">
    <property type="term" value="F:metal ion binding"/>
    <property type="evidence" value="ECO:0007669"/>
    <property type="project" value="UniProtKB-KW"/>
</dbReference>
<evidence type="ECO:0000256" key="7">
    <source>
        <dbReference type="ARBA" id="ARBA00022840"/>
    </source>
</evidence>
<gene>
    <name evidence="11" type="ORF">SAMN02745146_1710</name>
</gene>
<evidence type="ECO:0000313" key="11">
    <source>
        <dbReference type="EMBL" id="SHI85634.1"/>
    </source>
</evidence>
<evidence type="ECO:0000256" key="8">
    <source>
        <dbReference type="ARBA" id="ARBA00022842"/>
    </source>
</evidence>
<evidence type="ECO:0000256" key="2">
    <source>
        <dbReference type="ARBA" id="ARBA00022649"/>
    </source>
</evidence>
<evidence type="ECO:0000259" key="10">
    <source>
        <dbReference type="Pfam" id="PF01909"/>
    </source>
</evidence>
<dbReference type="Pfam" id="PF01909">
    <property type="entry name" value="NTP_transf_2"/>
    <property type="match status" value="1"/>
</dbReference>
<dbReference type="EMBL" id="FQYN01000003">
    <property type="protein sequence ID" value="SHI85634.1"/>
    <property type="molecule type" value="Genomic_DNA"/>
</dbReference>
<dbReference type="Proteomes" id="UP000184418">
    <property type="component" value="Unassembled WGS sequence"/>
</dbReference>
<dbReference type="SUPFAM" id="SSF81301">
    <property type="entry name" value="Nucleotidyltransferase"/>
    <property type="match status" value="1"/>
</dbReference>
<organism evidence="11 12">
    <name type="scientific">Hymenobacter daecheongensis DSM 21074</name>
    <dbReference type="NCBI Taxonomy" id="1121955"/>
    <lineage>
        <taxon>Bacteria</taxon>
        <taxon>Pseudomonadati</taxon>
        <taxon>Bacteroidota</taxon>
        <taxon>Cytophagia</taxon>
        <taxon>Cytophagales</taxon>
        <taxon>Hymenobacteraceae</taxon>
        <taxon>Hymenobacter</taxon>
    </lineage>
</organism>
<dbReference type="InterPro" id="IPR052038">
    <property type="entry name" value="Type-VII_TA_antitoxin"/>
</dbReference>
<keyword evidence="3" id="KW-0808">Transferase</keyword>
<keyword evidence="5" id="KW-0479">Metal-binding</keyword>
<evidence type="ECO:0000313" key="12">
    <source>
        <dbReference type="Proteomes" id="UP000184418"/>
    </source>
</evidence>
<keyword evidence="8" id="KW-0460">Magnesium</keyword>
<dbReference type="InterPro" id="IPR002934">
    <property type="entry name" value="Polymerase_NTP_transf_dom"/>
</dbReference>
<dbReference type="CDD" id="cd05403">
    <property type="entry name" value="NT_KNTase_like"/>
    <property type="match status" value="1"/>
</dbReference>
<evidence type="ECO:0000256" key="9">
    <source>
        <dbReference type="ARBA" id="ARBA00038276"/>
    </source>
</evidence>
<keyword evidence="12" id="KW-1185">Reference proteome</keyword>
<dbReference type="OrthoDB" id="9793933at2"/>
<keyword evidence="4" id="KW-0548">Nucleotidyltransferase</keyword>
<evidence type="ECO:0000256" key="3">
    <source>
        <dbReference type="ARBA" id="ARBA00022679"/>
    </source>
</evidence>
<name>A0A1M6EJI6_9BACT</name>